<keyword evidence="4" id="KW-1185">Reference proteome</keyword>
<evidence type="ECO:0000313" key="4">
    <source>
        <dbReference type="Proteomes" id="UP001301958"/>
    </source>
</evidence>
<dbReference type="Pfam" id="PF26534">
    <property type="entry name" value="NTF2_7"/>
    <property type="match status" value="1"/>
</dbReference>
<comment type="caution">
    <text evidence="3">The sequence shown here is derived from an EMBL/GenBank/DDBJ whole genome shotgun (WGS) entry which is preliminary data.</text>
</comment>
<dbReference type="Proteomes" id="UP001301958">
    <property type="component" value="Unassembled WGS sequence"/>
</dbReference>
<keyword evidence="1" id="KW-0732">Signal</keyword>
<dbReference type="EMBL" id="MU865428">
    <property type="protein sequence ID" value="KAK4223398.1"/>
    <property type="molecule type" value="Genomic_DNA"/>
</dbReference>
<reference evidence="3" key="2">
    <citation type="submission" date="2023-05" db="EMBL/GenBank/DDBJ databases">
        <authorList>
            <consortium name="Lawrence Berkeley National Laboratory"/>
            <person name="Steindorff A."/>
            <person name="Hensen N."/>
            <person name="Bonometti L."/>
            <person name="Westerberg I."/>
            <person name="Brannstrom I.O."/>
            <person name="Guillou S."/>
            <person name="Cros-Aarteil S."/>
            <person name="Calhoun S."/>
            <person name="Haridas S."/>
            <person name="Kuo A."/>
            <person name="Mondo S."/>
            <person name="Pangilinan J."/>
            <person name="Riley R."/>
            <person name="Labutti K."/>
            <person name="Andreopoulos B."/>
            <person name="Lipzen A."/>
            <person name="Chen C."/>
            <person name="Yanf M."/>
            <person name="Daum C."/>
            <person name="Ng V."/>
            <person name="Clum A."/>
            <person name="Ohm R."/>
            <person name="Martin F."/>
            <person name="Silar P."/>
            <person name="Natvig D."/>
            <person name="Lalanne C."/>
            <person name="Gautier V."/>
            <person name="Ament-Velasquez S.L."/>
            <person name="Kruys A."/>
            <person name="Hutchinson M.I."/>
            <person name="Powell A.J."/>
            <person name="Barry K."/>
            <person name="Miller A.N."/>
            <person name="Grigoriev I.V."/>
            <person name="Debuchy R."/>
            <person name="Gladieux P."/>
            <person name="Thoren M.H."/>
            <person name="Johannesson H."/>
        </authorList>
    </citation>
    <scope>NUCLEOTIDE SEQUENCE</scope>
    <source>
        <strain evidence="3">CBS 990.96</strain>
    </source>
</reference>
<organism evidence="3 4">
    <name type="scientific">Podospora fimiseda</name>
    <dbReference type="NCBI Taxonomy" id="252190"/>
    <lineage>
        <taxon>Eukaryota</taxon>
        <taxon>Fungi</taxon>
        <taxon>Dikarya</taxon>
        <taxon>Ascomycota</taxon>
        <taxon>Pezizomycotina</taxon>
        <taxon>Sordariomycetes</taxon>
        <taxon>Sordariomycetidae</taxon>
        <taxon>Sordariales</taxon>
        <taxon>Podosporaceae</taxon>
        <taxon>Podospora</taxon>
    </lineage>
</organism>
<evidence type="ECO:0000313" key="3">
    <source>
        <dbReference type="EMBL" id="KAK4223398.1"/>
    </source>
</evidence>
<feature type="domain" description="NTF2-like" evidence="2">
    <location>
        <begin position="34"/>
        <end position="169"/>
    </location>
</feature>
<proteinExistence type="predicted"/>
<sequence length="180" mass="19509">MRFLTLLSLSTGLVAAAPNPGFPFPGVTTKSKGTCLWPSDVKTLVDAYVRMLTKWNDADAVYLASDFVDNSDSINQLAGIPLGTPTFPSKEAFIEHQHVQPDNLPITVTHSSPTDCDEIALIWTVKFGIAQKQVRGITILGAIKEDGDWKIKSIDVEFNNIAYLLNIGGSFLFPGQACPA</sequence>
<reference evidence="3" key="1">
    <citation type="journal article" date="2023" name="Mol. Phylogenet. Evol.">
        <title>Genome-scale phylogeny and comparative genomics of the fungal order Sordariales.</title>
        <authorList>
            <person name="Hensen N."/>
            <person name="Bonometti L."/>
            <person name="Westerberg I."/>
            <person name="Brannstrom I.O."/>
            <person name="Guillou S."/>
            <person name="Cros-Aarteil S."/>
            <person name="Calhoun S."/>
            <person name="Haridas S."/>
            <person name="Kuo A."/>
            <person name="Mondo S."/>
            <person name="Pangilinan J."/>
            <person name="Riley R."/>
            <person name="LaButti K."/>
            <person name="Andreopoulos B."/>
            <person name="Lipzen A."/>
            <person name="Chen C."/>
            <person name="Yan M."/>
            <person name="Daum C."/>
            <person name="Ng V."/>
            <person name="Clum A."/>
            <person name="Steindorff A."/>
            <person name="Ohm R.A."/>
            <person name="Martin F."/>
            <person name="Silar P."/>
            <person name="Natvig D.O."/>
            <person name="Lalanne C."/>
            <person name="Gautier V."/>
            <person name="Ament-Velasquez S.L."/>
            <person name="Kruys A."/>
            <person name="Hutchinson M.I."/>
            <person name="Powell A.J."/>
            <person name="Barry K."/>
            <person name="Miller A.N."/>
            <person name="Grigoriev I.V."/>
            <person name="Debuchy R."/>
            <person name="Gladieux P."/>
            <person name="Hiltunen Thoren M."/>
            <person name="Johannesson H."/>
        </authorList>
    </citation>
    <scope>NUCLEOTIDE SEQUENCE</scope>
    <source>
        <strain evidence="3">CBS 990.96</strain>
    </source>
</reference>
<dbReference type="AlphaFoldDB" id="A0AAN7GSB8"/>
<dbReference type="InterPro" id="IPR058645">
    <property type="entry name" value="NTF2-like_dom_7"/>
</dbReference>
<accession>A0AAN7GSB8</accession>
<feature type="chain" id="PRO_5043014764" description="NTF2-like domain-containing protein" evidence="1">
    <location>
        <begin position="17"/>
        <end position="180"/>
    </location>
</feature>
<protein>
    <recommendedName>
        <fullName evidence="2">NTF2-like domain-containing protein</fullName>
    </recommendedName>
</protein>
<gene>
    <name evidence="3" type="ORF">QBC38DRAFT_487796</name>
</gene>
<feature type="signal peptide" evidence="1">
    <location>
        <begin position="1"/>
        <end position="16"/>
    </location>
</feature>
<name>A0AAN7GSB8_9PEZI</name>
<evidence type="ECO:0000256" key="1">
    <source>
        <dbReference type="SAM" id="SignalP"/>
    </source>
</evidence>
<evidence type="ECO:0000259" key="2">
    <source>
        <dbReference type="Pfam" id="PF26534"/>
    </source>
</evidence>